<organism evidence="1">
    <name type="scientific">Homalodisca liturata</name>
    <dbReference type="NCBI Taxonomy" id="320908"/>
    <lineage>
        <taxon>Eukaryota</taxon>
        <taxon>Metazoa</taxon>
        <taxon>Ecdysozoa</taxon>
        <taxon>Arthropoda</taxon>
        <taxon>Hexapoda</taxon>
        <taxon>Insecta</taxon>
        <taxon>Pterygota</taxon>
        <taxon>Neoptera</taxon>
        <taxon>Paraneoptera</taxon>
        <taxon>Hemiptera</taxon>
        <taxon>Auchenorrhyncha</taxon>
        <taxon>Membracoidea</taxon>
        <taxon>Cicadellidae</taxon>
        <taxon>Cicadellinae</taxon>
        <taxon>Proconiini</taxon>
        <taxon>Homalodisca</taxon>
    </lineage>
</organism>
<feature type="non-terminal residue" evidence="1">
    <location>
        <position position="1"/>
    </location>
</feature>
<evidence type="ECO:0000313" key="1">
    <source>
        <dbReference type="EMBL" id="JAT06479.1"/>
    </source>
</evidence>
<proteinExistence type="predicted"/>
<dbReference type="EMBL" id="GECU01001228">
    <property type="protein sequence ID" value="JAT06479.1"/>
    <property type="molecule type" value="Transcribed_RNA"/>
</dbReference>
<dbReference type="AlphaFoldDB" id="A0A1B6K4W2"/>
<name>A0A1B6K4W2_9HEMI</name>
<protein>
    <submittedName>
        <fullName evidence="1">Uncharacterized protein</fullName>
    </submittedName>
</protein>
<reference evidence="1" key="1">
    <citation type="submission" date="2015-11" db="EMBL/GenBank/DDBJ databases">
        <title>De novo transcriptome assembly of four potential Pierce s Disease insect vectors from Arizona vineyards.</title>
        <authorList>
            <person name="Tassone E.E."/>
        </authorList>
    </citation>
    <scope>NUCLEOTIDE SEQUENCE</scope>
</reference>
<sequence length="169" mass="18607">CSKVAKGTGRVTVLGASFEHAHYCPSPHYQSRYSLTGKRPLQLGSQRSLLFSCSLFAVNTLCLCCECCDTCGSFGAADMATPTVFKSKLDGKVLKSQTREVISNVIDFMSREGKEGTFVIDPKKVRERVATAVGVSRRTLTRISAENRKLAETTTSFETPNKVRKCQKR</sequence>
<gene>
    <name evidence="1" type="ORF">g.8383</name>
</gene>
<accession>A0A1B6K4W2</accession>